<evidence type="ECO:0000313" key="1">
    <source>
        <dbReference type="EMBL" id="KFN50788.1"/>
    </source>
</evidence>
<dbReference type="RefSeq" id="WP_084062651.1">
    <property type="nucleotide sequence ID" value="NZ_AVCH01000085.1"/>
</dbReference>
<dbReference type="Proteomes" id="UP000029392">
    <property type="component" value="Unassembled WGS sequence"/>
</dbReference>
<comment type="caution">
    <text evidence="1">The sequence shown here is derived from an EMBL/GenBank/DDBJ whole genome shotgun (WGS) entry which is preliminary data.</text>
</comment>
<dbReference type="NCBIfam" id="TIGR04111">
    <property type="entry name" value="BcepMu_gp16"/>
    <property type="match status" value="1"/>
</dbReference>
<dbReference type="eggNOG" id="ENOG5033A7T">
    <property type="taxonomic scope" value="Bacteria"/>
</dbReference>
<organism evidence="1 2">
    <name type="scientific">Arenimonas malthae CC-JY-1</name>
    <dbReference type="NCBI Taxonomy" id="1384054"/>
    <lineage>
        <taxon>Bacteria</taxon>
        <taxon>Pseudomonadati</taxon>
        <taxon>Pseudomonadota</taxon>
        <taxon>Gammaproteobacteria</taxon>
        <taxon>Lysobacterales</taxon>
        <taxon>Lysobacteraceae</taxon>
        <taxon>Arenimonas</taxon>
    </lineage>
</organism>
<dbReference type="AlphaFoldDB" id="A0A091BDL5"/>
<dbReference type="OrthoDB" id="5679056at2"/>
<sequence length="85" mass="9287">MSLHRTVEEAREWFEVTGQTVTQWAQDHGFPASVVYALLSGRTRGRRGKAHRAAVALGLKPDIRTVEAPGIGRQLTSSSRLESGS</sequence>
<gene>
    <name evidence="1" type="ORF">N790_14960</name>
</gene>
<evidence type="ECO:0008006" key="3">
    <source>
        <dbReference type="Google" id="ProtNLM"/>
    </source>
</evidence>
<protein>
    <recommendedName>
        <fullName evidence="3">DNA-binding protein</fullName>
    </recommendedName>
</protein>
<accession>A0A091BDL5</accession>
<evidence type="ECO:0000313" key="2">
    <source>
        <dbReference type="Proteomes" id="UP000029392"/>
    </source>
</evidence>
<keyword evidence="2" id="KW-1185">Reference proteome</keyword>
<name>A0A091BDL5_9GAMM</name>
<dbReference type="InterPro" id="IPR026365">
    <property type="entry name" value="BcepMu_gp16"/>
</dbReference>
<reference evidence="1 2" key="1">
    <citation type="submission" date="2013-09" db="EMBL/GenBank/DDBJ databases">
        <title>Genome sequencing of Arenimonas malthae.</title>
        <authorList>
            <person name="Chen F."/>
            <person name="Wang G."/>
        </authorList>
    </citation>
    <scope>NUCLEOTIDE SEQUENCE [LARGE SCALE GENOMIC DNA]</scope>
    <source>
        <strain evidence="1 2">CC-JY-1</strain>
    </source>
</reference>
<dbReference type="EMBL" id="AVCH01000085">
    <property type="protein sequence ID" value="KFN50788.1"/>
    <property type="molecule type" value="Genomic_DNA"/>
</dbReference>
<proteinExistence type="predicted"/>